<accession>A0A2P2KFQ7</accession>
<dbReference type="AlphaFoldDB" id="A0A2P2KFQ7"/>
<reference evidence="1" key="1">
    <citation type="submission" date="2018-02" db="EMBL/GenBank/DDBJ databases">
        <title>Rhizophora mucronata_Transcriptome.</title>
        <authorList>
            <person name="Meera S.P."/>
            <person name="Sreeshan A."/>
            <person name="Augustine A."/>
        </authorList>
    </citation>
    <scope>NUCLEOTIDE SEQUENCE</scope>
    <source>
        <tissue evidence="1">Leaf</tissue>
    </source>
</reference>
<dbReference type="EMBL" id="GGEC01024047">
    <property type="protein sequence ID" value="MBX04531.1"/>
    <property type="molecule type" value="Transcribed_RNA"/>
</dbReference>
<sequence length="50" mass="6032">MDNDRSKHKEGIQELDRHSRLNNDVELQKRSTLWENLKSLADTIVNIWRK</sequence>
<protein>
    <submittedName>
        <fullName evidence="1">Uncharacterized protein</fullName>
    </submittedName>
</protein>
<organism evidence="1">
    <name type="scientific">Rhizophora mucronata</name>
    <name type="common">Asiatic mangrove</name>
    <dbReference type="NCBI Taxonomy" id="61149"/>
    <lineage>
        <taxon>Eukaryota</taxon>
        <taxon>Viridiplantae</taxon>
        <taxon>Streptophyta</taxon>
        <taxon>Embryophyta</taxon>
        <taxon>Tracheophyta</taxon>
        <taxon>Spermatophyta</taxon>
        <taxon>Magnoliopsida</taxon>
        <taxon>eudicotyledons</taxon>
        <taxon>Gunneridae</taxon>
        <taxon>Pentapetalae</taxon>
        <taxon>rosids</taxon>
        <taxon>fabids</taxon>
        <taxon>Malpighiales</taxon>
        <taxon>Rhizophoraceae</taxon>
        <taxon>Rhizophora</taxon>
    </lineage>
</organism>
<name>A0A2P2KFQ7_RHIMU</name>
<proteinExistence type="predicted"/>
<evidence type="ECO:0000313" key="1">
    <source>
        <dbReference type="EMBL" id="MBX04531.1"/>
    </source>
</evidence>
<dbReference type="EMBL" id="GGEC01024048">
    <property type="protein sequence ID" value="MBX04532.1"/>
    <property type="molecule type" value="Transcribed_RNA"/>
</dbReference>